<dbReference type="Proteomes" id="UP000036403">
    <property type="component" value="Unassembled WGS sequence"/>
</dbReference>
<dbReference type="STRING" id="67767.A0A0J7MMT4"/>
<dbReference type="GO" id="GO:0003964">
    <property type="term" value="F:RNA-directed DNA polymerase activity"/>
    <property type="evidence" value="ECO:0007669"/>
    <property type="project" value="UniProtKB-KW"/>
</dbReference>
<dbReference type="SUPFAM" id="SSF56672">
    <property type="entry name" value="DNA/RNA polymerases"/>
    <property type="match status" value="1"/>
</dbReference>
<keyword evidence="2" id="KW-0695">RNA-directed DNA polymerase</keyword>
<keyword evidence="3" id="KW-1185">Reference proteome</keyword>
<name>A0A0J7MMT4_LASNI</name>
<dbReference type="PANTHER" id="PTHR47510">
    <property type="entry name" value="REVERSE TRANSCRIPTASE DOMAIN-CONTAINING PROTEIN"/>
    <property type="match status" value="1"/>
</dbReference>
<dbReference type="AlphaFoldDB" id="A0A0J7MMT4"/>
<dbReference type="Pfam" id="PF00078">
    <property type="entry name" value="RVT_1"/>
    <property type="match status" value="1"/>
</dbReference>
<dbReference type="InterPro" id="IPR043502">
    <property type="entry name" value="DNA/RNA_pol_sf"/>
</dbReference>
<dbReference type="OrthoDB" id="5953030at2759"/>
<accession>A0A0J7MMT4</accession>
<organism evidence="2 3">
    <name type="scientific">Lasius niger</name>
    <name type="common">Black garden ant</name>
    <dbReference type="NCBI Taxonomy" id="67767"/>
    <lineage>
        <taxon>Eukaryota</taxon>
        <taxon>Metazoa</taxon>
        <taxon>Ecdysozoa</taxon>
        <taxon>Arthropoda</taxon>
        <taxon>Hexapoda</taxon>
        <taxon>Insecta</taxon>
        <taxon>Pterygota</taxon>
        <taxon>Neoptera</taxon>
        <taxon>Endopterygota</taxon>
        <taxon>Hymenoptera</taxon>
        <taxon>Apocrita</taxon>
        <taxon>Aculeata</taxon>
        <taxon>Formicoidea</taxon>
        <taxon>Formicidae</taxon>
        <taxon>Formicinae</taxon>
        <taxon>Lasius</taxon>
        <taxon>Lasius</taxon>
    </lineage>
</organism>
<keyword evidence="2" id="KW-0548">Nucleotidyltransferase</keyword>
<evidence type="ECO:0000259" key="1">
    <source>
        <dbReference type="Pfam" id="PF00078"/>
    </source>
</evidence>
<feature type="non-terminal residue" evidence="2">
    <location>
        <position position="1"/>
    </location>
</feature>
<protein>
    <submittedName>
        <fullName evidence="2">Rna-directed dna polymerase from mobile element jockey-like protein</fullName>
    </submittedName>
</protein>
<dbReference type="PANTHER" id="PTHR47510:SF3">
    <property type="entry name" value="ENDO_EXONUCLEASE_PHOSPHATASE DOMAIN-CONTAINING PROTEIN"/>
    <property type="match status" value="1"/>
</dbReference>
<reference evidence="2 3" key="1">
    <citation type="submission" date="2015-04" db="EMBL/GenBank/DDBJ databases">
        <title>Lasius niger genome sequencing.</title>
        <authorList>
            <person name="Konorov E.A."/>
            <person name="Nikitin M.A."/>
            <person name="Kirill M.V."/>
            <person name="Chang P."/>
        </authorList>
    </citation>
    <scope>NUCLEOTIDE SEQUENCE [LARGE SCALE GENOMIC DNA]</scope>
    <source>
        <tissue evidence="2">Whole</tissue>
    </source>
</reference>
<feature type="domain" description="Reverse transcriptase" evidence="1">
    <location>
        <begin position="174"/>
        <end position="263"/>
    </location>
</feature>
<keyword evidence="2" id="KW-0808">Transferase</keyword>
<dbReference type="EMBL" id="LBMM01030272">
    <property type="protein sequence ID" value="KMQ81915.1"/>
    <property type="molecule type" value="Genomic_DNA"/>
</dbReference>
<feature type="non-terminal residue" evidence="2">
    <location>
        <position position="265"/>
    </location>
</feature>
<gene>
    <name evidence="2" type="ORF">RF55_24765</name>
</gene>
<evidence type="ECO:0000313" key="3">
    <source>
        <dbReference type="Proteomes" id="UP000036403"/>
    </source>
</evidence>
<dbReference type="InterPro" id="IPR000477">
    <property type="entry name" value="RT_dom"/>
</dbReference>
<evidence type="ECO:0000313" key="2">
    <source>
        <dbReference type="EMBL" id="KMQ81915.1"/>
    </source>
</evidence>
<dbReference type="PaxDb" id="67767-A0A0J7MMT4"/>
<comment type="caution">
    <text evidence="2">The sequence shown here is derived from an EMBL/GenBank/DDBJ whole genome shotgun (WGS) entry which is preliminary data.</text>
</comment>
<proteinExistence type="predicted"/>
<sequence>RSGNNHDYDRFKVLRNRAQSTIRTAKRAYYLNIFNDSDRPNVVWSRLRHLGLIKARDFSASLSLSVDELNEFFAGNAVAPEADDHHQSFMEILTGNYIDTSFHWYYVTPLTIRKMLNSATSNVVGSDGISLRFIKQVIHFILPVLEHLFNYSLTNGVFPTMWRSALICPIPKIKNPTMVQHYRPISILPVLSKALERVVSEQIRCYLENSTLYDPCQSAYRSCHSTQTCLIRMLDEVRCAADQRMVTVSVFFDFSKAFDRVDHLI</sequence>